<sequence length="185" mass="20820">MLQFSAAQSVNITVPQKTIAIERYLQKPQRLVYALMNPDQVESLAFDRFRLSLQPFKFFVLRIQPVVDLEVLVSDTGNVRLRSVGCEIQGSQYISQRFDLNLQGWLEPRSTDAATYLVGQANLTVAVELPPALRLTPKPLVESAGSRLLRGILATIKQRLIQQLLVDYEKWVDSKLAAEAYSEAS</sequence>
<comment type="caution">
    <text evidence="1">The sequence shown here is derived from an EMBL/GenBank/DDBJ whole genome shotgun (WGS) entry which is preliminary data.</text>
</comment>
<evidence type="ECO:0000313" key="2">
    <source>
        <dbReference type="Proteomes" id="UP001600165"/>
    </source>
</evidence>
<organism evidence="1 2">
    <name type="scientific">Almyronema epifaneia S1</name>
    <dbReference type="NCBI Taxonomy" id="2991925"/>
    <lineage>
        <taxon>Bacteria</taxon>
        <taxon>Bacillati</taxon>
        <taxon>Cyanobacteriota</taxon>
        <taxon>Cyanophyceae</taxon>
        <taxon>Nodosilineales</taxon>
        <taxon>Nodosilineaceae</taxon>
        <taxon>Almyronema</taxon>
        <taxon>Almyronema epifaneia</taxon>
    </lineage>
</organism>
<dbReference type="RefSeq" id="WP_377965387.1">
    <property type="nucleotide sequence ID" value="NZ_JBHZOL010000076.1"/>
</dbReference>
<accession>A0ABW6IFS3</accession>
<dbReference type="InterPro" id="IPR018971">
    <property type="entry name" value="DUF1997"/>
</dbReference>
<dbReference type="EMBL" id="JBHZOL010000076">
    <property type="protein sequence ID" value="MFE4107045.1"/>
    <property type="molecule type" value="Genomic_DNA"/>
</dbReference>
<dbReference type="Pfam" id="PF09366">
    <property type="entry name" value="DUF1997"/>
    <property type="match status" value="1"/>
</dbReference>
<dbReference type="Proteomes" id="UP001600165">
    <property type="component" value="Unassembled WGS sequence"/>
</dbReference>
<dbReference type="PANTHER" id="PTHR34133:SF8">
    <property type="entry name" value="OS07G0633000 PROTEIN"/>
    <property type="match status" value="1"/>
</dbReference>
<proteinExistence type="predicted"/>
<dbReference type="PANTHER" id="PTHR34133">
    <property type="entry name" value="OS07G0633000 PROTEIN"/>
    <property type="match status" value="1"/>
</dbReference>
<reference evidence="1 2" key="1">
    <citation type="submission" date="2024-10" db="EMBL/GenBank/DDBJ databases">
        <authorList>
            <person name="Ratan Roy A."/>
            <person name="Morales Sandoval P.H."/>
            <person name="De Los Santos Villalobos S."/>
            <person name="Chakraborty S."/>
            <person name="Mukherjee J."/>
        </authorList>
    </citation>
    <scope>NUCLEOTIDE SEQUENCE [LARGE SCALE GENOMIC DNA]</scope>
    <source>
        <strain evidence="1 2">S1</strain>
    </source>
</reference>
<protein>
    <submittedName>
        <fullName evidence="1">DUF1997 domain-containing protein</fullName>
    </submittedName>
</protein>
<evidence type="ECO:0000313" key="1">
    <source>
        <dbReference type="EMBL" id="MFE4107045.1"/>
    </source>
</evidence>
<gene>
    <name evidence="1" type="ORF">ACFVKH_12190</name>
</gene>
<keyword evidence="2" id="KW-1185">Reference proteome</keyword>
<name>A0ABW6IFS3_9CYAN</name>